<keyword evidence="1" id="KW-0472">Membrane</keyword>
<feature type="transmembrane region" description="Helical" evidence="1">
    <location>
        <begin position="62"/>
        <end position="79"/>
    </location>
</feature>
<reference evidence="2 3" key="1">
    <citation type="submission" date="2016-10" db="EMBL/GenBank/DDBJ databases">
        <authorList>
            <person name="de Groot N.N."/>
        </authorList>
    </citation>
    <scope>NUCLEOTIDE SEQUENCE [LARGE SCALE GENOMIC DNA]</scope>
    <source>
        <strain evidence="2 3">DSM 12271</strain>
    </source>
</reference>
<accession>A0A1I1AIY1</accession>
<feature type="transmembrane region" description="Helical" evidence="1">
    <location>
        <begin position="6"/>
        <end position="28"/>
    </location>
</feature>
<dbReference type="Proteomes" id="UP000198619">
    <property type="component" value="Unassembled WGS sequence"/>
</dbReference>
<evidence type="ECO:0008006" key="4">
    <source>
        <dbReference type="Google" id="ProtNLM"/>
    </source>
</evidence>
<proteinExistence type="predicted"/>
<evidence type="ECO:0000313" key="2">
    <source>
        <dbReference type="EMBL" id="SFB36468.1"/>
    </source>
</evidence>
<keyword evidence="1" id="KW-1133">Transmembrane helix</keyword>
<gene>
    <name evidence="2" type="ORF">SAMN04488528_10353</name>
</gene>
<keyword evidence="1" id="KW-0812">Transmembrane</keyword>
<dbReference type="RefSeq" id="WP_090042670.1">
    <property type="nucleotide sequence ID" value="NZ_FOKI01000035.1"/>
</dbReference>
<dbReference type="EMBL" id="FOKI01000035">
    <property type="protein sequence ID" value="SFB36468.1"/>
    <property type="molecule type" value="Genomic_DNA"/>
</dbReference>
<keyword evidence="3" id="KW-1185">Reference proteome</keyword>
<organism evidence="2 3">
    <name type="scientific">Clostridium frigidicarnis</name>
    <dbReference type="NCBI Taxonomy" id="84698"/>
    <lineage>
        <taxon>Bacteria</taxon>
        <taxon>Bacillati</taxon>
        <taxon>Bacillota</taxon>
        <taxon>Clostridia</taxon>
        <taxon>Eubacteriales</taxon>
        <taxon>Clostridiaceae</taxon>
        <taxon>Clostridium</taxon>
    </lineage>
</organism>
<protein>
    <recommendedName>
        <fullName evidence="4">DUF3784 domain-containing protein</fullName>
    </recommendedName>
</protein>
<name>A0A1I1AIY1_9CLOT</name>
<evidence type="ECO:0000256" key="1">
    <source>
        <dbReference type="SAM" id="Phobius"/>
    </source>
</evidence>
<sequence length="111" mass="12807">MIIIIIAVLTLYLLFALSRLFWGIVFLLKSPKKILEYKLSKVKHKHKIKDTEKYLSNVGKSYLLESLIFILGLIILFFFKTIYSNIIVLAFSAGIIFIEKGNAELLQNLKN</sequence>
<evidence type="ECO:0000313" key="3">
    <source>
        <dbReference type="Proteomes" id="UP000198619"/>
    </source>
</evidence>
<dbReference type="AlphaFoldDB" id="A0A1I1AIY1"/>